<organism evidence="1 2">
    <name type="scientific">Pseudoramibacter alactolyticus ATCC 23263</name>
    <dbReference type="NCBI Taxonomy" id="887929"/>
    <lineage>
        <taxon>Bacteria</taxon>
        <taxon>Bacillati</taxon>
        <taxon>Bacillota</taxon>
        <taxon>Clostridia</taxon>
        <taxon>Eubacteriales</taxon>
        <taxon>Eubacteriaceae</taxon>
        <taxon>Pseudoramibacter</taxon>
    </lineage>
</organism>
<gene>
    <name evidence="1" type="ORF">HMP0721_1926</name>
</gene>
<proteinExistence type="predicted"/>
<sequence length="61" mass="6643">MDAGIERFIGSEGKKQKKFRFWAKRRKKIGTFALTAAEKTALGAVGKRSSAPLGGFGLSQR</sequence>
<evidence type="ECO:0000313" key="1">
    <source>
        <dbReference type="EMBL" id="EFV00966.1"/>
    </source>
</evidence>
<reference evidence="1 2" key="1">
    <citation type="submission" date="2010-12" db="EMBL/GenBank/DDBJ databases">
        <authorList>
            <person name="Muzny D."/>
            <person name="Qin X."/>
            <person name="Deng J."/>
            <person name="Jiang H."/>
            <person name="Liu Y."/>
            <person name="Qu J."/>
            <person name="Song X.-Z."/>
            <person name="Zhang L."/>
            <person name="Thornton R."/>
            <person name="Coyle M."/>
            <person name="Francisco L."/>
            <person name="Jackson L."/>
            <person name="Javaid M."/>
            <person name="Korchina V."/>
            <person name="Kovar C."/>
            <person name="Mata R."/>
            <person name="Mathew T."/>
            <person name="Ngo R."/>
            <person name="Nguyen L."/>
            <person name="Nguyen N."/>
            <person name="Okwuonu G."/>
            <person name="Ongeri F."/>
            <person name="Pham C."/>
            <person name="Simmons D."/>
            <person name="Wilczek-Boney K."/>
            <person name="Hale W."/>
            <person name="Jakkamsetti A."/>
            <person name="Pham P."/>
            <person name="Ruth R."/>
            <person name="San Lucas F."/>
            <person name="Warren J."/>
            <person name="Zhang J."/>
            <person name="Zhao Z."/>
            <person name="Zhou C."/>
            <person name="Zhu D."/>
            <person name="Lee S."/>
            <person name="Bess C."/>
            <person name="Blankenburg K."/>
            <person name="Forbes L."/>
            <person name="Fu Q."/>
            <person name="Gubbala S."/>
            <person name="Hirani K."/>
            <person name="Jayaseelan J.C."/>
            <person name="Lara F."/>
            <person name="Munidasa M."/>
            <person name="Palculict T."/>
            <person name="Patil S."/>
            <person name="Pu L.-L."/>
            <person name="Saada N."/>
            <person name="Tang L."/>
            <person name="Weissenberger G."/>
            <person name="Zhu Y."/>
            <person name="Hemphill L."/>
            <person name="Shang Y."/>
            <person name="Youmans B."/>
            <person name="Ayvaz T."/>
            <person name="Ross M."/>
            <person name="Santibanez J."/>
            <person name="Aqrawi P."/>
            <person name="Gross S."/>
            <person name="Joshi V."/>
            <person name="Fowler G."/>
            <person name="Nazareth L."/>
            <person name="Reid J."/>
            <person name="Worley K."/>
            <person name="Petrosino J."/>
            <person name="Highlander S."/>
            <person name="Gibbs R."/>
        </authorList>
    </citation>
    <scope>NUCLEOTIDE SEQUENCE [LARGE SCALE GENOMIC DNA]</scope>
    <source>
        <strain evidence="1 2">ATCC 23263</strain>
    </source>
</reference>
<comment type="caution">
    <text evidence="1">The sequence shown here is derived from an EMBL/GenBank/DDBJ whole genome shotgun (WGS) entry which is preliminary data.</text>
</comment>
<dbReference type="EMBL" id="AEQN01000024">
    <property type="protein sequence ID" value="EFV00966.1"/>
    <property type="molecule type" value="Genomic_DNA"/>
</dbReference>
<dbReference type="STRING" id="887929.HMP0721_1926"/>
<dbReference type="Proteomes" id="UP000004754">
    <property type="component" value="Unassembled WGS sequence"/>
</dbReference>
<name>E6MIU1_9FIRM</name>
<protein>
    <submittedName>
        <fullName evidence="1">Uncharacterized protein</fullName>
    </submittedName>
</protein>
<evidence type="ECO:0000313" key="2">
    <source>
        <dbReference type="Proteomes" id="UP000004754"/>
    </source>
</evidence>
<keyword evidence="2" id="KW-1185">Reference proteome</keyword>
<dbReference type="HOGENOM" id="CLU_2919185_0_0_9"/>
<dbReference type="AlphaFoldDB" id="E6MIU1"/>
<accession>E6MIU1</accession>